<dbReference type="OrthoDB" id="9902749at2"/>
<sequence>MLKSTQRNVIDPKDISIINNALSQICAATLIQLKSDEGQALANSAVREYMTGQYDQKKLVDVMLKRIHMADKLKRKRERILGR</sequence>
<accession>A0A366DLX7</accession>
<evidence type="ECO:0000313" key="2">
    <source>
        <dbReference type="Proteomes" id="UP000252893"/>
    </source>
</evidence>
<keyword evidence="2" id="KW-1185">Reference proteome</keyword>
<name>A0A366DLX7_9HYPH</name>
<proteinExistence type="predicted"/>
<gene>
    <name evidence="1" type="ORF">DFR47_11058</name>
</gene>
<dbReference type="EMBL" id="QNRH01000010">
    <property type="protein sequence ID" value="RBO91061.1"/>
    <property type="molecule type" value="Genomic_DNA"/>
</dbReference>
<dbReference type="RefSeq" id="WP_113946018.1">
    <property type="nucleotide sequence ID" value="NZ_JBHEEG010000011.1"/>
</dbReference>
<evidence type="ECO:0000313" key="1">
    <source>
        <dbReference type="EMBL" id="RBO91061.1"/>
    </source>
</evidence>
<organism evidence="1 2">
    <name type="scientific">Pseudochrobactrum asaccharolyticum</name>
    <dbReference type="NCBI Taxonomy" id="354351"/>
    <lineage>
        <taxon>Bacteria</taxon>
        <taxon>Pseudomonadati</taxon>
        <taxon>Pseudomonadota</taxon>
        <taxon>Alphaproteobacteria</taxon>
        <taxon>Hyphomicrobiales</taxon>
        <taxon>Brucellaceae</taxon>
        <taxon>Pseudochrobactrum</taxon>
    </lineage>
</organism>
<comment type="caution">
    <text evidence="1">The sequence shown here is derived from an EMBL/GenBank/DDBJ whole genome shotgun (WGS) entry which is preliminary data.</text>
</comment>
<dbReference type="AlphaFoldDB" id="A0A366DLX7"/>
<protein>
    <submittedName>
        <fullName evidence="1">Uncharacterized protein</fullName>
    </submittedName>
</protein>
<reference evidence="1 2" key="1">
    <citation type="submission" date="2018-06" db="EMBL/GenBank/DDBJ databases">
        <title>Genomic Encyclopedia of Type Strains, Phase IV (KMG-IV): sequencing the most valuable type-strain genomes for metagenomic binning, comparative biology and taxonomic classification.</title>
        <authorList>
            <person name="Goeker M."/>
        </authorList>
    </citation>
    <scope>NUCLEOTIDE SEQUENCE [LARGE SCALE GENOMIC DNA]</scope>
    <source>
        <strain evidence="1 2">DSM 25619</strain>
    </source>
</reference>
<dbReference type="Proteomes" id="UP000252893">
    <property type="component" value="Unassembled WGS sequence"/>
</dbReference>